<dbReference type="Proteomes" id="UP000887565">
    <property type="component" value="Unplaced"/>
</dbReference>
<reference evidence="3" key="1">
    <citation type="submission" date="2022-11" db="UniProtKB">
        <authorList>
            <consortium name="WormBaseParasite"/>
        </authorList>
    </citation>
    <scope>IDENTIFICATION</scope>
</reference>
<evidence type="ECO:0000256" key="1">
    <source>
        <dbReference type="SAM" id="MobiDB-lite"/>
    </source>
</evidence>
<keyword evidence="2" id="KW-1185">Reference proteome</keyword>
<name>A0A915KJH5_ROMCU</name>
<accession>A0A915KJH5</accession>
<proteinExistence type="predicted"/>
<organism evidence="2 3">
    <name type="scientific">Romanomermis culicivorax</name>
    <name type="common">Nematode worm</name>
    <dbReference type="NCBI Taxonomy" id="13658"/>
    <lineage>
        <taxon>Eukaryota</taxon>
        <taxon>Metazoa</taxon>
        <taxon>Ecdysozoa</taxon>
        <taxon>Nematoda</taxon>
        <taxon>Enoplea</taxon>
        <taxon>Dorylaimia</taxon>
        <taxon>Mermithida</taxon>
        <taxon>Mermithoidea</taxon>
        <taxon>Mermithidae</taxon>
        <taxon>Romanomermis</taxon>
    </lineage>
</organism>
<dbReference type="AlphaFoldDB" id="A0A915KJH5"/>
<feature type="region of interest" description="Disordered" evidence="1">
    <location>
        <begin position="39"/>
        <end position="68"/>
    </location>
</feature>
<dbReference type="WBParaSite" id="nRc.2.0.1.t38970-RA">
    <property type="protein sequence ID" value="nRc.2.0.1.t38970-RA"/>
    <property type="gene ID" value="nRc.2.0.1.g38970"/>
</dbReference>
<protein>
    <submittedName>
        <fullName evidence="3">Uncharacterized protein</fullName>
    </submittedName>
</protein>
<evidence type="ECO:0000313" key="2">
    <source>
        <dbReference type="Proteomes" id="UP000887565"/>
    </source>
</evidence>
<evidence type="ECO:0000313" key="3">
    <source>
        <dbReference type="WBParaSite" id="nRc.2.0.1.t38970-RA"/>
    </source>
</evidence>
<sequence length="68" mass="8385">MKFEDPLDYWEVKKNEYRLLSNLPPIMMKVQRKFDRPQAHQFDDKNTNQIYLKDLRPQNLRETTSNEQ</sequence>